<dbReference type="InterPro" id="IPR050576">
    <property type="entry name" value="Cilia_flagella_integrity"/>
</dbReference>
<reference evidence="7 8" key="1">
    <citation type="submission" date="2016-06" db="EMBL/GenBank/DDBJ databases">
        <title>Comparative genomics of the ectomycorrhizal sister species Rhizopogon vinicolor and Rhizopogon vesiculosus (Basidiomycota: Boletales) reveals a divergence of the mating type B locus.</title>
        <authorList>
            <consortium name="DOE Joint Genome Institute"/>
            <person name="Mujic A.B."/>
            <person name="Kuo A."/>
            <person name="Tritt A."/>
            <person name="Lipzen A."/>
            <person name="Chen C."/>
            <person name="Johnson J."/>
            <person name="Sharma A."/>
            <person name="Barry K."/>
            <person name="Grigoriev I.V."/>
            <person name="Spatafora J.W."/>
        </authorList>
    </citation>
    <scope>NUCLEOTIDE SEQUENCE [LARGE SCALE GENOMIC DNA]</scope>
    <source>
        <strain evidence="7 8">AM-OR11-026</strain>
    </source>
</reference>
<evidence type="ECO:0000259" key="6">
    <source>
        <dbReference type="SMART" id="SM00446"/>
    </source>
</evidence>
<dbReference type="SUPFAM" id="SSF52058">
    <property type="entry name" value="L domain-like"/>
    <property type="match status" value="1"/>
</dbReference>
<gene>
    <name evidence="7" type="ORF">K503DRAFT_736172</name>
</gene>
<evidence type="ECO:0000256" key="2">
    <source>
        <dbReference type="ARBA" id="ARBA00022614"/>
    </source>
</evidence>
<organism evidence="7 8">
    <name type="scientific">Rhizopogon vinicolor AM-OR11-026</name>
    <dbReference type="NCBI Taxonomy" id="1314800"/>
    <lineage>
        <taxon>Eukaryota</taxon>
        <taxon>Fungi</taxon>
        <taxon>Dikarya</taxon>
        <taxon>Basidiomycota</taxon>
        <taxon>Agaricomycotina</taxon>
        <taxon>Agaricomycetes</taxon>
        <taxon>Agaricomycetidae</taxon>
        <taxon>Boletales</taxon>
        <taxon>Suillineae</taxon>
        <taxon>Rhizopogonaceae</taxon>
        <taxon>Rhizopogon</taxon>
    </lineage>
</organism>
<dbReference type="SMART" id="SM00365">
    <property type="entry name" value="LRR_SD22"/>
    <property type="match status" value="10"/>
</dbReference>
<name>A0A1B7N8I7_9AGAM</name>
<evidence type="ECO:0000256" key="4">
    <source>
        <dbReference type="ARBA" id="ARBA00023242"/>
    </source>
</evidence>
<dbReference type="SMART" id="SM00446">
    <property type="entry name" value="LRRcap"/>
    <property type="match status" value="1"/>
</dbReference>
<dbReference type="InParanoid" id="A0A1B7N8I7"/>
<dbReference type="Pfam" id="PF13855">
    <property type="entry name" value="LRR_8"/>
    <property type="match status" value="1"/>
</dbReference>
<dbReference type="PROSITE" id="PS51450">
    <property type="entry name" value="LRR"/>
    <property type="match status" value="6"/>
</dbReference>
<accession>A0A1B7N8I7</accession>
<dbReference type="AlphaFoldDB" id="A0A1B7N8I7"/>
<feature type="domain" description="U2A'/phosphoprotein 32 family A C-terminal" evidence="6">
    <location>
        <begin position="333"/>
        <end position="351"/>
    </location>
</feature>
<dbReference type="SMART" id="SM00369">
    <property type="entry name" value="LRR_TYP"/>
    <property type="match status" value="7"/>
</dbReference>
<dbReference type="FunCoup" id="A0A1B7N8I7">
    <property type="interactions" value="239"/>
</dbReference>
<dbReference type="OrthoDB" id="266138at2759"/>
<evidence type="ECO:0000313" key="7">
    <source>
        <dbReference type="EMBL" id="OAX41182.1"/>
    </source>
</evidence>
<dbReference type="Pfam" id="PF12799">
    <property type="entry name" value="LRR_4"/>
    <property type="match status" value="2"/>
</dbReference>
<keyword evidence="8" id="KW-1185">Reference proteome</keyword>
<dbReference type="InterPro" id="IPR001611">
    <property type="entry name" value="Leu-rich_rpt"/>
</dbReference>
<keyword evidence="3" id="KW-0677">Repeat</keyword>
<dbReference type="InterPro" id="IPR032675">
    <property type="entry name" value="LRR_dom_sf"/>
</dbReference>
<dbReference type="Proteomes" id="UP000092154">
    <property type="component" value="Unassembled WGS sequence"/>
</dbReference>
<keyword evidence="4" id="KW-0539">Nucleus</keyword>
<evidence type="ECO:0000256" key="5">
    <source>
        <dbReference type="ARBA" id="ARBA00023460"/>
    </source>
</evidence>
<dbReference type="STRING" id="1314800.A0A1B7N8I7"/>
<dbReference type="Gene3D" id="3.80.10.10">
    <property type="entry name" value="Ribonuclease Inhibitor"/>
    <property type="match status" value="2"/>
</dbReference>
<dbReference type="PANTHER" id="PTHR45973:SF23">
    <property type="entry name" value="PROTEIN PHOSPHATASE 1 REGULATORY SUBUNIT 7"/>
    <property type="match status" value="1"/>
</dbReference>
<evidence type="ECO:0000256" key="3">
    <source>
        <dbReference type="ARBA" id="ARBA00022737"/>
    </source>
</evidence>
<proteinExistence type="inferred from homology"/>
<dbReference type="InterPro" id="IPR025875">
    <property type="entry name" value="Leu-rich_rpt_4"/>
</dbReference>
<dbReference type="PANTHER" id="PTHR45973">
    <property type="entry name" value="PROTEIN PHOSPHATASE 1 REGULATORY SUBUNIT SDS22-RELATED"/>
    <property type="match status" value="1"/>
</dbReference>
<evidence type="ECO:0000313" key="8">
    <source>
        <dbReference type="Proteomes" id="UP000092154"/>
    </source>
</evidence>
<sequence length="358" mass="40287">MQTNEEPSTSNTDHKEFAVVERTARVVLPSQEANALDGDSDEEAEDDSLQANDIDLLEDFPDDTDELELVHSRLSSLTNLRLQRFANHLKKLCLRQNAISHLDPEIFRPLMQLEELDLYDNKLKTVGDALDSMSSLAVLDLSFNLLRHVPEALSHLHSLKTIYFVQNKISKITGLGSVGGTLRSLELGGNRIRHIEGLDALVNLEELWLGKNKLTKLENLSKLSRLKILSLQSNRITKIEGLDQLVSLEELYLSHNGVERLEGLENNKNLRTLDVGANFVPAIENISHLILLEELWLNNNKIPDLRAIEPQLKDIASLETIYLEGNPCQQAEGASYRRKIMLALPQVKQIDATFAKPL</sequence>
<evidence type="ECO:0000256" key="1">
    <source>
        <dbReference type="ARBA" id="ARBA00004123"/>
    </source>
</evidence>
<keyword evidence="2" id="KW-0433">Leucine-rich repeat</keyword>
<dbReference type="GO" id="GO:0005634">
    <property type="term" value="C:nucleus"/>
    <property type="evidence" value="ECO:0007669"/>
    <property type="project" value="UniProtKB-SubCell"/>
</dbReference>
<dbReference type="InterPro" id="IPR003591">
    <property type="entry name" value="Leu-rich_rpt_typical-subtyp"/>
</dbReference>
<comment type="similarity">
    <text evidence="5">Belongs to the SDS22 family.</text>
</comment>
<comment type="subcellular location">
    <subcellularLocation>
        <location evidence="1">Nucleus</location>
    </subcellularLocation>
</comment>
<dbReference type="InterPro" id="IPR003603">
    <property type="entry name" value="U2A'_phosphoprotein32A_C"/>
</dbReference>
<protein>
    <submittedName>
        <fullName evidence="7">L domain-like protein</fullName>
    </submittedName>
</protein>
<dbReference type="FunFam" id="3.80.10.10:FF:000055">
    <property type="entry name" value="Protein phosphatase 1 regulatory subunit 7"/>
    <property type="match status" value="1"/>
</dbReference>
<dbReference type="EMBL" id="KV448188">
    <property type="protein sequence ID" value="OAX41182.1"/>
    <property type="molecule type" value="Genomic_DNA"/>
</dbReference>